<comment type="caution">
    <text evidence="2">The sequence shown here is derived from an EMBL/GenBank/DDBJ whole genome shotgun (WGS) entry which is preliminary data.</text>
</comment>
<dbReference type="Proteomes" id="UP001622370">
    <property type="component" value="Unassembled WGS sequence"/>
</dbReference>
<protein>
    <recommendedName>
        <fullName evidence="4">DUF2752 domain-containing protein</fullName>
    </recommendedName>
</protein>
<organism evidence="2 3">
    <name type="scientific">Capnocytophaga stomatis</name>
    <dbReference type="NCBI Taxonomy" id="1848904"/>
    <lineage>
        <taxon>Bacteria</taxon>
        <taxon>Pseudomonadati</taxon>
        <taxon>Bacteroidota</taxon>
        <taxon>Flavobacteriia</taxon>
        <taxon>Flavobacteriales</taxon>
        <taxon>Flavobacteriaceae</taxon>
        <taxon>Capnocytophaga</taxon>
    </lineage>
</organism>
<evidence type="ECO:0000313" key="2">
    <source>
        <dbReference type="EMBL" id="MFK8292596.1"/>
    </source>
</evidence>
<evidence type="ECO:0000313" key="3">
    <source>
        <dbReference type="Proteomes" id="UP001622370"/>
    </source>
</evidence>
<keyword evidence="1" id="KW-0472">Membrane</keyword>
<feature type="transmembrane region" description="Helical" evidence="1">
    <location>
        <begin position="24"/>
        <end position="43"/>
    </location>
</feature>
<name>A0ABW8Q8A2_9FLAO</name>
<accession>A0ABW8Q8A2</accession>
<sequence>MIKTQITQGLPLTLNITPANQKNMAVLLIAMGVFVVISKIIPLKSCPCGGAFS</sequence>
<gene>
    <name evidence="2" type="ORF">ACI76L_02250</name>
</gene>
<keyword evidence="1" id="KW-1133">Transmembrane helix</keyword>
<reference evidence="2 3" key="1">
    <citation type="journal article" date="2016" name="Sci. Rep.">
        <title>Whole genome sequencing identifies a novel species of the genus Capnocytophaga isolated from dog and cat bite wounds in humans.</title>
        <authorList>
            <person name="Zangenah S."/>
            <person name="Abbasi N."/>
            <person name="Andersson A.F."/>
            <person name="Bergman P."/>
        </authorList>
    </citation>
    <scope>NUCLEOTIDE SEQUENCE [LARGE SCALE GENOMIC DNA]</scope>
    <source>
        <strain evidence="2 3">W5</strain>
    </source>
</reference>
<keyword evidence="1" id="KW-0812">Transmembrane</keyword>
<keyword evidence="3" id="KW-1185">Reference proteome</keyword>
<evidence type="ECO:0008006" key="4">
    <source>
        <dbReference type="Google" id="ProtNLM"/>
    </source>
</evidence>
<evidence type="ECO:0000256" key="1">
    <source>
        <dbReference type="SAM" id="Phobius"/>
    </source>
</evidence>
<dbReference type="RefSeq" id="WP_405253624.1">
    <property type="nucleotide sequence ID" value="NZ_JBJGWE010000001.1"/>
</dbReference>
<proteinExistence type="predicted"/>
<dbReference type="EMBL" id="JBJGWJ010000001">
    <property type="protein sequence ID" value="MFK8292596.1"/>
    <property type="molecule type" value="Genomic_DNA"/>
</dbReference>